<dbReference type="Proteomes" id="UP000054248">
    <property type="component" value="Unassembled WGS sequence"/>
</dbReference>
<sequence length="59" mass="6877">MPRLQQCPVRPKRLRWVNCCIATYISACNAQCRPSPLRTPSPRTWLSRHQRVSCLPTQN</sequence>
<evidence type="ECO:0000313" key="2">
    <source>
        <dbReference type="Proteomes" id="UP000054248"/>
    </source>
</evidence>
<dbReference type="EMBL" id="KN822977">
    <property type="protein sequence ID" value="KIO29897.1"/>
    <property type="molecule type" value="Genomic_DNA"/>
</dbReference>
<name>A0A0C3M8A2_9AGAM</name>
<proteinExistence type="predicted"/>
<reference evidence="1 2" key="1">
    <citation type="submission" date="2014-04" db="EMBL/GenBank/DDBJ databases">
        <authorList>
            <consortium name="DOE Joint Genome Institute"/>
            <person name="Kuo A."/>
            <person name="Girlanda M."/>
            <person name="Perotto S."/>
            <person name="Kohler A."/>
            <person name="Nagy L.G."/>
            <person name="Floudas D."/>
            <person name="Copeland A."/>
            <person name="Barry K.W."/>
            <person name="Cichocki N."/>
            <person name="Veneault-Fourrey C."/>
            <person name="LaButti K."/>
            <person name="Lindquist E.A."/>
            <person name="Lipzen A."/>
            <person name="Lundell T."/>
            <person name="Morin E."/>
            <person name="Murat C."/>
            <person name="Sun H."/>
            <person name="Tunlid A."/>
            <person name="Henrissat B."/>
            <person name="Grigoriev I.V."/>
            <person name="Hibbett D.S."/>
            <person name="Martin F."/>
            <person name="Nordberg H.P."/>
            <person name="Cantor M.N."/>
            <person name="Hua S.X."/>
        </authorList>
    </citation>
    <scope>NUCLEOTIDE SEQUENCE [LARGE SCALE GENOMIC DNA]</scope>
    <source>
        <strain evidence="1 2">MUT 4182</strain>
    </source>
</reference>
<accession>A0A0C3M8A2</accession>
<reference evidence="2" key="2">
    <citation type="submission" date="2015-01" db="EMBL/GenBank/DDBJ databases">
        <title>Evolutionary Origins and Diversification of the Mycorrhizal Mutualists.</title>
        <authorList>
            <consortium name="DOE Joint Genome Institute"/>
            <consortium name="Mycorrhizal Genomics Consortium"/>
            <person name="Kohler A."/>
            <person name="Kuo A."/>
            <person name="Nagy L.G."/>
            <person name="Floudas D."/>
            <person name="Copeland A."/>
            <person name="Barry K.W."/>
            <person name="Cichocki N."/>
            <person name="Veneault-Fourrey C."/>
            <person name="LaButti K."/>
            <person name="Lindquist E.A."/>
            <person name="Lipzen A."/>
            <person name="Lundell T."/>
            <person name="Morin E."/>
            <person name="Murat C."/>
            <person name="Riley R."/>
            <person name="Ohm R."/>
            <person name="Sun H."/>
            <person name="Tunlid A."/>
            <person name="Henrissat B."/>
            <person name="Grigoriev I.V."/>
            <person name="Hibbett D.S."/>
            <person name="Martin F."/>
        </authorList>
    </citation>
    <scope>NUCLEOTIDE SEQUENCE [LARGE SCALE GENOMIC DNA]</scope>
    <source>
        <strain evidence="2">MUT 4182</strain>
    </source>
</reference>
<organism evidence="1 2">
    <name type="scientific">Tulasnella calospora MUT 4182</name>
    <dbReference type="NCBI Taxonomy" id="1051891"/>
    <lineage>
        <taxon>Eukaryota</taxon>
        <taxon>Fungi</taxon>
        <taxon>Dikarya</taxon>
        <taxon>Basidiomycota</taxon>
        <taxon>Agaricomycotina</taxon>
        <taxon>Agaricomycetes</taxon>
        <taxon>Cantharellales</taxon>
        <taxon>Tulasnellaceae</taxon>
        <taxon>Tulasnella</taxon>
    </lineage>
</organism>
<protein>
    <submittedName>
        <fullName evidence="1">Uncharacterized protein</fullName>
    </submittedName>
</protein>
<dbReference type="AlphaFoldDB" id="A0A0C3M8A2"/>
<dbReference type="HOGENOM" id="CLU_2962608_0_0_1"/>
<keyword evidence="2" id="KW-1185">Reference proteome</keyword>
<evidence type="ECO:0000313" key="1">
    <source>
        <dbReference type="EMBL" id="KIO29897.1"/>
    </source>
</evidence>
<gene>
    <name evidence="1" type="ORF">M407DRAFT_161026</name>
</gene>